<protein>
    <submittedName>
        <fullName evidence="3">Nucleoside-diphosphate-sugar epimerase</fullName>
    </submittedName>
</protein>
<dbReference type="AlphaFoldDB" id="A0A2T0SGE8"/>
<sequence>MRIVGRGFIAGNLAGIAGRHPDAVVLAAGVSSTHVTDPAEFTREHDLLADVVRRCAEEDLRLVVLSSASHAMYGSTDVPATELDPVDPVSPYGRHKLALERRVAESGVPWLVLRLSHVVGAGQRPHQLLPAFVEQVRSGVVRLHRDTFRDLVDVRDVVSAVDGLLAAGVRDEVVNVASGTPYPVGAIAEGVRARMGLPARQEVVDATPVRTAVSTARLRAAVPGLAPLGGDAYLERLLDRYVRHYPAPVPTP</sequence>
<gene>
    <name evidence="3" type="ORF">CLV43_12191</name>
</gene>
<comment type="similarity">
    <text evidence="1">Belongs to the NAD(P)-dependent epimerase/dehydratase family.</text>
</comment>
<dbReference type="EMBL" id="PVTF01000021">
    <property type="protein sequence ID" value="PRY32494.1"/>
    <property type="molecule type" value="Genomic_DNA"/>
</dbReference>
<dbReference type="Proteomes" id="UP000239494">
    <property type="component" value="Unassembled WGS sequence"/>
</dbReference>
<organism evidence="3 4">
    <name type="scientific">Umezawaea tangerina</name>
    <dbReference type="NCBI Taxonomy" id="84725"/>
    <lineage>
        <taxon>Bacteria</taxon>
        <taxon>Bacillati</taxon>
        <taxon>Actinomycetota</taxon>
        <taxon>Actinomycetes</taxon>
        <taxon>Pseudonocardiales</taxon>
        <taxon>Pseudonocardiaceae</taxon>
        <taxon>Umezawaea</taxon>
    </lineage>
</organism>
<accession>A0A2T0SGE8</accession>
<reference evidence="3 4" key="1">
    <citation type="submission" date="2018-03" db="EMBL/GenBank/DDBJ databases">
        <title>Genomic Encyclopedia of Archaeal and Bacterial Type Strains, Phase II (KMG-II): from individual species to whole genera.</title>
        <authorList>
            <person name="Goeker M."/>
        </authorList>
    </citation>
    <scope>NUCLEOTIDE SEQUENCE [LARGE SCALE GENOMIC DNA]</scope>
    <source>
        <strain evidence="3 4">DSM 44720</strain>
    </source>
</reference>
<dbReference type="SUPFAM" id="SSF51735">
    <property type="entry name" value="NAD(P)-binding Rossmann-fold domains"/>
    <property type="match status" value="1"/>
</dbReference>
<evidence type="ECO:0000313" key="4">
    <source>
        <dbReference type="Proteomes" id="UP000239494"/>
    </source>
</evidence>
<evidence type="ECO:0000313" key="3">
    <source>
        <dbReference type="EMBL" id="PRY32494.1"/>
    </source>
</evidence>
<dbReference type="PANTHER" id="PTHR43000">
    <property type="entry name" value="DTDP-D-GLUCOSE 4,6-DEHYDRATASE-RELATED"/>
    <property type="match status" value="1"/>
</dbReference>
<dbReference type="RefSeq" id="WP_106196407.1">
    <property type="nucleotide sequence ID" value="NZ_PVTF01000021.1"/>
</dbReference>
<keyword evidence="4" id="KW-1185">Reference proteome</keyword>
<name>A0A2T0SGE8_9PSEU</name>
<dbReference type="Gene3D" id="3.40.50.720">
    <property type="entry name" value="NAD(P)-binding Rossmann-like Domain"/>
    <property type="match status" value="1"/>
</dbReference>
<dbReference type="InterPro" id="IPR036291">
    <property type="entry name" value="NAD(P)-bd_dom_sf"/>
</dbReference>
<proteinExistence type="inferred from homology"/>
<evidence type="ECO:0000259" key="2">
    <source>
        <dbReference type="Pfam" id="PF01370"/>
    </source>
</evidence>
<dbReference type="OrthoDB" id="3360397at2"/>
<dbReference type="Pfam" id="PF01370">
    <property type="entry name" value="Epimerase"/>
    <property type="match status" value="1"/>
</dbReference>
<feature type="domain" description="NAD-dependent epimerase/dehydratase" evidence="2">
    <location>
        <begin position="19"/>
        <end position="177"/>
    </location>
</feature>
<comment type="caution">
    <text evidence="3">The sequence shown here is derived from an EMBL/GenBank/DDBJ whole genome shotgun (WGS) entry which is preliminary data.</text>
</comment>
<dbReference type="InterPro" id="IPR001509">
    <property type="entry name" value="Epimerase_deHydtase"/>
</dbReference>
<evidence type="ECO:0000256" key="1">
    <source>
        <dbReference type="ARBA" id="ARBA00007637"/>
    </source>
</evidence>